<accession>H1Q3M9</accession>
<protein>
    <submittedName>
        <fullName evidence="2">Uncharacterized protein</fullName>
    </submittedName>
</protein>
<evidence type="ECO:0000313" key="2">
    <source>
        <dbReference type="EMBL" id="EHO68735.1"/>
    </source>
</evidence>
<feature type="transmembrane region" description="Helical" evidence="1">
    <location>
        <begin position="189"/>
        <end position="211"/>
    </location>
</feature>
<dbReference type="AlphaFoldDB" id="H1Q3M9"/>
<dbReference type="RefSeq" id="WP_006952993.1">
    <property type="nucleotide sequence ID" value="NZ_JH594522.1"/>
</dbReference>
<dbReference type="HOGENOM" id="CLU_033046_0_0_10"/>
<proteinExistence type="predicted"/>
<sequence length="596" mass="68690">MKIIFSKSPFLSLLFALAVAVFWAVPYVCTLSFQEQYQLFLFTTDYFVERMSVPGGMADYIAEFVTQFNYAYVVGAVLLGTVFFMMRELTVAIFKRVGADEVWQSITFVPAFVLWAYMGNENVMLSFGVSLVAALTFMLFYLKMGGEGLPTVIFTAIGLPAFYWLFGASVWCMVLFAVLFSVGKRRGVWIAGAMAVYTFIIIYVCSLWLPYPKYQLFCGVNYFRYPVEIPIMQFVVMAAFAVIPAIGMWLPTRVVRPKIVMPALLFVIVLIGAVGVRVSFDRLKYDQIEYDYLVRTNQWNKIIRKAEAHQPTTPLSVSCVNLALAMNGQLGDRMFEFFQNGAEGLFPTFTRDMTSPLPTSEVFYRLGMINESERYAFEAQEAIPNRRRSGRIMRRLAQCNIVNGNYAVAAKYLRMLQKSLFYAKWADQQMRFIGNDKAVNRDAEYGRLRDLRIKKTDYLFSDREMDQMLGLLLVDNRKYNNRMAYDYLIAYELLQRDLRKFMKYYPLGKYLKFDHIPNSTQQILIGLWIQRHGSLDGLPYSVDLQNVQSTRAFLSVYMTNKQSAELNSPPLSTNVWRYVLLGSPGKTTKQEMKEIY</sequence>
<dbReference type="PATRIC" id="fig|883158.3.peg.1514"/>
<keyword evidence="1" id="KW-1133">Transmembrane helix</keyword>
<keyword evidence="3" id="KW-1185">Reference proteome</keyword>
<dbReference type="EMBL" id="AGWK01000041">
    <property type="protein sequence ID" value="EHO68735.1"/>
    <property type="molecule type" value="Genomic_DNA"/>
</dbReference>
<name>H1Q3M9_9BACT</name>
<keyword evidence="1" id="KW-0472">Membrane</keyword>
<dbReference type="Pfam" id="PF19529">
    <property type="entry name" value="DUF6057"/>
    <property type="match status" value="1"/>
</dbReference>
<dbReference type="Proteomes" id="UP000016023">
    <property type="component" value="Unassembled WGS sequence"/>
</dbReference>
<feature type="transmembrane region" description="Helical" evidence="1">
    <location>
        <begin position="123"/>
        <end position="142"/>
    </location>
</feature>
<feature type="transmembrane region" description="Helical" evidence="1">
    <location>
        <begin position="69"/>
        <end position="86"/>
    </location>
</feature>
<feature type="transmembrane region" description="Helical" evidence="1">
    <location>
        <begin position="162"/>
        <end position="182"/>
    </location>
</feature>
<evidence type="ECO:0000313" key="3">
    <source>
        <dbReference type="Proteomes" id="UP000016023"/>
    </source>
</evidence>
<organism evidence="2 3">
    <name type="scientific">Prevotella micans F0438</name>
    <dbReference type="NCBI Taxonomy" id="883158"/>
    <lineage>
        <taxon>Bacteria</taxon>
        <taxon>Pseudomonadati</taxon>
        <taxon>Bacteroidota</taxon>
        <taxon>Bacteroidia</taxon>
        <taxon>Bacteroidales</taxon>
        <taxon>Prevotellaceae</taxon>
        <taxon>Prevotella</taxon>
    </lineage>
</organism>
<comment type="caution">
    <text evidence="2">The sequence shown here is derived from an EMBL/GenBank/DDBJ whole genome shotgun (WGS) entry which is preliminary data.</text>
</comment>
<gene>
    <name evidence="2" type="ORF">HMPREF9140_01517</name>
</gene>
<evidence type="ECO:0000256" key="1">
    <source>
        <dbReference type="SAM" id="Phobius"/>
    </source>
</evidence>
<feature type="transmembrane region" description="Helical" evidence="1">
    <location>
        <begin position="231"/>
        <end position="250"/>
    </location>
</feature>
<dbReference type="eggNOG" id="ENOG502ZAEB">
    <property type="taxonomic scope" value="Bacteria"/>
</dbReference>
<reference evidence="2 3" key="1">
    <citation type="submission" date="2011-12" db="EMBL/GenBank/DDBJ databases">
        <title>The Genome Sequence of Prevotella micans F0438.</title>
        <authorList>
            <consortium name="The Broad Institute Genome Sequencing Platform"/>
            <person name="Earl A."/>
            <person name="Ward D."/>
            <person name="Feldgarden M."/>
            <person name="Gevers D."/>
            <person name="Izard J."/>
            <person name="Baranova O.V."/>
            <person name="Blanton J.M."/>
            <person name="Wade W.G."/>
            <person name="Dewhirst F.E."/>
            <person name="Young S.K."/>
            <person name="Zeng Q."/>
            <person name="Gargeya S."/>
            <person name="Fitzgerald M."/>
            <person name="Haas B."/>
            <person name="Abouelleil A."/>
            <person name="Alvarado L."/>
            <person name="Arachchi H.M."/>
            <person name="Berlin A."/>
            <person name="Chapman S.B."/>
            <person name="Gearin G."/>
            <person name="Goldberg J."/>
            <person name="Griggs A."/>
            <person name="Gujja S."/>
            <person name="Hansen M."/>
            <person name="Heiman D."/>
            <person name="Howarth C."/>
            <person name="Larimer J."/>
            <person name="Lui A."/>
            <person name="MacDonald P.J.P."/>
            <person name="McCowen C."/>
            <person name="Montmayeur A."/>
            <person name="Murphy C."/>
            <person name="Neiman D."/>
            <person name="Pearson M."/>
            <person name="Priest M."/>
            <person name="Roberts A."/>
            <person name="Saif S."/>
            <person name="Shea T."/>
            <person name="Sisk P."/>
            <person name="Stolte C."/>
            <person name="Sykes S."/>
            <person name="Wortman J."/>
            <person name="Nusbaum C."/>
            <person name="Birren B."/>
        </authorList>
    </citation>
    <scope>NUCLEOTIDE SEQUENCE [LARGE SCALE GENOMIC DNA]</scope>
    <source>
        <strain evidence="2 3">F0438</strain>
    </source>
</reference>
<feature type="transmembrane region" description="Helical" evidence="1">
    <location>
        <begin position="259"/>
        <end position="280"/>
    </location>
</feature>
<keyword evidence="1" id="KW-0812">Transmembrane</keyword>
<dbReference type="InterPro" id="IPR045692">
    <property type="entry name" value="DUF6057"/>
</dbReference>